<dbReference type="InterPro" id="IPR036388">
    <property type="entry name" value="WH-like_DNA-bd_sf"/>
</dbReference>
<evidence type="ECO:0000256" key="5">
    <source>
        <dbReference type="ARBA" id="ARBA00023163"/>
    </source>
</evidence>
<dbReference type="RefSeq" id="WP_272007105.1">
    <property type="nucleotide sequence ID" value="NZ_JAQNDN010000022.1"/>
</dbReference>
<dbReference type="Proteomes" id="UP001217838">
    <property type="component" value="Unassembled WGS sequence"/>
</dbReference>
<reference evidence="8 9" key="1">
    <citation type="submission" date="2022-11" db="EMBL/GenBank/DDBJ databases">
        <title>Minimal conservation of predation-associated metabolite biosynthetic gene clusters underscores biosynthetic potential of Myxococcota including descriptions for ten novel species: Archangium lansinium sp. nov., Myxococcus landrumus sp. nov., Nannocystis bai.</title>
        <authorList>
            <person name="Ahearne A."/>
            <person name="Stevens C."/>
            <person name="Dowd S."/>
        </authorList>
    </citation>
    <scope>NUCLEOTIDE SEQUENCE [LARGE SCALE GENOMIC DNA]</scope>
    <source>
        <strain evidence="8 9">NCELM</strain>
    </source>
</reference>
<feature type="domain" description="RNA polymerase sigma-70 region 2" evidence="6">
    <location>
        <begin position="52"/>
        <end position="118"/>
    </location>
</feature>
<dbReference type="EMBL" id="JAQNDN010000022">
    <property type="protein sequence ID" value="MDC0673707.1"/>
    <property type="molecule type" value="Genomic_DNA"/>
</dbReference>
<evidence type="ECO:0000313" key="9">
    <source>
        <dbReference type="Proteomes" id="UP001217838"/>
    </source>
</evidence>
<dbReference type="SUPFAM" id="SSF88946">
    <property type="entry name" value="Sigma2 domain of RNA polymerase sigma factors"/>
    <property type="match status" value="1"/>
</dbReference>
<dbReference type="InterPro" id="IPR039425">
    <property type="entry name" value="RNA_pol_sigma-70-like"/>
</dbReference>
<dbReference type="Gene3D" id="1.10.1740.10">
    <property type="match status" value="1"/>
</dbReference>
<dbReference type="Pfam" id="PF08281">
    <property type="entry name" value="Sigma70_r4_2"/>
    <property type="match status" value="1"/>
</dbReference>
<organism evidence="8 9">
    <name type="scientific">Nannocystis radixulma</name>
    <dbReference type="NCBI Taxonomy" id="2995305"/>
    <lineage>
        <taxon>Bacteria</taxon>
        <taxon>Pseudomonadati</taxon>
        <taxon>Myxococcota</taxon>
        <taxon>Polyangia</taxon>
        <taxon>Nannocystales</taxon>
        <taxon>Nannocystaceae</taxon>
        <taxon>Nannocystis</taxon>
    </lineage>
</organism>
<dbReference type="SUPFAM" id="SSF88659">
    <property type="entry name" value="Sigma3 and sigma4 domains of RNA polymerase sigma factors"/>
    <property type="match status" value="1"/>
</dbReference>
<gene>
    <name evidence="8" type="ORF">POL58_38535</name>
</gene>
<sequence length="208" mass="23239">MSIVTETAGRRTQGNVMADALLPAAPRTEPGPPDASVVAGATSVLTLCLESLFREHHDFVWRSARRLGCPPSHVDDAVQEVFVIAARKMAEIPPSKTKGWLFCTTRHVVRNYRRGHTRRENRETAACTFSPTYAPDPSSRYDAACELLELLESLDEERRVIFVLATLEQMTAPQIAAILGIKLNTVYSRLRLAREELKQAVADRRRTP</sequence>
<dbReference type="Gene3D" id="1.10.10.10">
    <property type="entry name" value="Winged helix-like DNA-binding domain superfamily/Winged helix DNA-binding domain"/>
    <property type="match status" value="1"/>
</dbReference>
<proteinExistence type="inferred from homology"/>
<dbReference type="InterPro" id="IPR013325">
    <property type="entry name" value="RNA_pol_sigma_r2"/>
</dbReference>
<keyword evidence="3" id="KW-0731">Sigma factor</keyword>
<comment type="caution">
    <text evidence="8">The sequence shown here is derived from an EMBL/GenBank/DDBJ whole genome shotgun (WGS) entry which is preliminary data.</text>
</comment>
<evidence type="ECO:0000313" key="8">
    <source>
        <dbReference type="EMBL" id="MDC0673707.1"/>
    </source>
</evidence>
<keyword evidence="5" id="KW-0804">Transcription</keyword>
<protein>
    <submittedName>
        <fullName evidence="8">Sigma-70 family RNA polymerase sigma factor</fullName>
    </submittedName>
</protein>
<dbReference type="InterPro" id="IPR013249">
    <property type="entry name" value="RNA_pol_sigma70_r4_t2"/>
</dbReference>
<dbReference type="Pfam" id="PF04542">
    <property type="entry name" value="Sigma70_r2"/>
    <property type="match status" value="1"/>
</dbReference>
<feature type="domain" description="RNA polymerase sigma factor 70 region 4 type 2" evidence="7">
    <location>
        <begin position="146"/>
        <end position="197"/>
    </location>
</feature>
<keyword evidence="4" id="KW-0238">DNA-binding</keyword>
<dbReference type="NCBIfam" id="TIGR02937">
    <property type="entry name" value="sigma70-ECF"/>
    <property type="match status" value="1"/>
</dbReference>
<dbReference type="InterPro" id="IPR013324">
    <property type="entry name" value="RNA_pol_sigma_r3/r4-like"/>
</dbReference>
<evidence type="ECO:0000256" key="2">
    <source>
        <dbReference type="ARBA" id="ARBA00023015"/>
    </source>
</evidence>
<keyword evidence="2" id="KW-0805">Transcription regulation</keyword>
<dbReference type="PANTHER" id="PTHR43133">
    <property type="entry name" value="RNA POLYMERASE ECF-TYPE SIGMA FACTO"/>
    <property type="match status" value="1"/>
</dbReference>
<evidence type="ECO:0000256" key="3">
    <source>
        <dbReference type="ARBA" id="ARBA00023082"/>
    </source>
</evidence>
<comment type="similarity">
    <text evidence="1">Belongs to the sigma-70 factor family. ECF subfamily.</text>
</comment>
<name>A0ABT5BHY0_9BACT</name>
<dbReference type="PANTHER" id="PTHR43133:SF8">
    <property type="entry name" value="RNA POLYMERASE SIGMA FACTOR HI_1459-RELATED"/>
    <property type="match status" value="1"/>
</dbReference>
<dbReference type="InterPro" id="IPR014284">
    <property type="entry name" value="RNA_pol_sigma-70_dom"/>
</dbReference>
<keyword evidence="9" id="KW-1185">Reference proteome</keyword>
<accession>A0ABT5BHY0</accession>
<dbReference type="InterPro" id="IPR007627">
    <property type="entry name" value="RNA_pol_sigma70_r2"/>
</dbReference>
<evidence type="ECO:0000256" key="1">
    <source>
        <dbReference type="ARBA" id="ARBA00010641"/>
    </source>
</evidence>
<evidence type="ECO:0000259" key="7">
    <source>
        <dbReference type="Pfam" id="PF08281"/>
    </source>
</evidence>
<evidence type="ECO:0000259" key="6">
    <source>
        <dbReference type="Pfam" id="PF04542"/>
    </source>
</evidence>
<evidence type="ECO:0000256" key="4">
    <source>
        <dbReference type="ARBA" id="ARBA00023125"/>
    </source>
</evidence>